<dbReference type="InterPro" id="IPR036787">
    <property type="entry name" value="T_IF-3_N_sf"/>
</dbReference>
<dbReference type="GO" id="GO:0003743">
    <property type="term" value="F:translation initiation factor activity"/>
    <property type="evidence" value="ECO:0007669"/>
    <property type="project" value="UniProtKB-KW"/>
</dbReference>
<evidence type="ECO:0000256" key="5">
    <source>
        <dbReference type="SAM" id="MobiDB-lite"/>
    </source>
</evidence>
<sequence>MNPGSWRRLMKIGREWAGRSHGCGGGGSQKAVDCQSASQGILCSEILGIKIRGRIGLQQSYQTGGSSPIIYSTKWRNPLVLTLIRNYAAPISRGGRAPSNPARQQKANPDAPPEPEKSDRKINRAIVARHIRLITDDGHEVLSRMEALRRAEIMDMDLVEVDGKQEPPVCKLMNFNKERFKERQREKEMKKRQVERRRLDDLKEVRFSTRTEPNDLELKAQMAKRLLLKGHRVKLAVIPHGNDDLEPKGRELIQRMVTMLQETCKVETGPRMEKQRAWVLVRPAVVVDKKGPNGKKKIQISSDSSSEEDEVQSVESVQEENEANKK</sequence>
<evidence type="ECO:0000313" key="8">
    <source>
        <dbReference type="EMBL" id="KAL2633577.1"/>
    </source>
</evidence>
<name>A0ABD1YW18_9MARC</name>
<keyword evidence="3" id="KW-0648">Protein biosynthesis</keyword>
<feature type="region of interest" description="Disordered" evidence="5">
    <location>
        <begin position="92"/>
        <end position="122"/>
    </location>
</feature>
<evidence type="ECO:0000259" key="6">
    <source>
        <dbReference type="Pfam" id="PF00707"/>
    </source>
</evidence>
<dbReference type="GO" id="GO:0005737">
    <property type="term" value="C:cytoplasm"/>
    <property type="evidence" value="ECO:0007669"/>
    <property type="project" value="UniProtKB-ARBA"/>
</dbReference>
<evidence type="ECO:0000313" key="9">
    <source>
        <dbReference type="Proteomes" id="UP001605036"/>
    </source>
</evidence>
<dbReference type="SUPFAM" id="SSF54364">
    <property type="entry name" value="Translation initiation factor IF3, N-terminal domain"/>
    <property type="match status" value="1"/>
</dbReference>
<feature type="compositionally biased region" description="Acidic residues" evidence="5">
    <location>
        <begin position="305"/>
        <end position="326"/>
    </location>
</feature>
<dbReference type="PANTHER" id="PTHR10938:SF4">
    <property type="entry name" value="TRANSLATION INITIATION FACTOR IF3-1, MITOCHONDRIAL"/>
    <property type="match status" value="1"/>
</dbReference>
<reference evidence="8 9" key="1">
    <citation type="submission" date="2024-09" db="EMBL/GenBank/DDBJ databases">
        <title>Chromosome-scale assembly of Riccia fluitans.</title>
        <authorList>
            <person name="Paukszto L."/>
            <person name="Sawicki J."/>
            <person name="Karawczyk K."/>
            <person name="Piernik-Szablinska J."/>
            <person name="Szczecinska M."/>
            <person name="Mazdziarz M."/>
        </authorList>
    </citation>
    <scope>NUCLEOTIDE SEQUENCE [LARGE SCALE GENOMIC DNA]</scope>
    <source>
        <strain evidence="8">Rf_01</strain>
        <tissue evidence="8">Aerial parts of the thallus</tissue>
    </source>
</reference>
<gene>
    <name evidence="8" type="ORF">R1flu_005056</name>
</gene>
<dbReference type="Pfam" id="PF05198">
    <property type="entry name" value="IF3_N"/>
    <property type="match status" value="1"/>
</dbReference>
<dbReference type="Gene3D" id="3.30.110.10">
    <property type="entry name" value="Translation initiation factor 3 (IF-3), C-terminal domain"/>
    <property type="match status" value="1"/>
</dbReference>
<proteinExistence type="inferred from homology"/>
<dbReference type="Gene3D" id="3.10.20.80">
    <property type="entry name" value="Translation initiation factor 3 (IF-3), N-terminal domain"/>
    <property type="match status" value="1"/>
</dbReference>
<evidence type="ECO:0000256" key="4">
    <source>
        <dbReference type="SAM" id="Coils"/>
    </source>
</evidence>
<feature type="domain" description="Translation initiation factor 3 N-terminal" evidence="7">
    <location>
        <begin position="122"/>
        <end position="188"/>
    </location>
</feature>
<protein>
    <recommendedName>
        <fullName evidence="10">Translation initiation factor IF-3</fullName>
    </recommendedName>
</protein>
<feature type="coiled-coil region" evidence="4">
    <location>
        <begin position="177"/>
        <end position="205"/>
    </location>
</feature>
<dbReference type="NCBIfam" id="TIGR00168">
    <property type="entry name" value="infC"/>
    <property type="match status" value="1"/>
</dbReference>
<evidence type="ECO:0008006" key="10">
    <source>
        <dbReference type="Google" id="ProtNLM"/>
    </source>
</evidence>
<evidence type="ECO:0000256" key="1">
    <source>
        <dbReference type="ARBA" id="ARBA00005439"/>
    </source>
</evidence>
<feature type="domain" description="Translation initiation factor 3 C-terminal" evidence="6">
    <location>
        <begin position="202"/>
        <end position="283"/>
    </location>
</feature>
<dbReference type="InterPro" id="IPR019814">
    <property type="entry name" value="Translation_initiation_fac_3_N"/>
</dbReference>
<dbReference type="AlphaFoldDB" id="A0ABD1YW18"/>
<comment type="caution">
    <text evidence="8">The sequence shown here is derived from an EMBL/GenBank/DDBJ whole genome shotgun (WGS) entry which is preliminary data.</text>
</comment>
<dbReference type="PANTHER" id="PTHR10938">
    <property type="entry name" value="TRANSLATION INITIATION FACTOR IF-3"/>
    <property type="match status" value="1"/>
</dbReference>
<keyword evidence="2" id="KW-0396">Initiation factor</keyword>
<dbReference type="InterPro" id="IPR036788">
    <property type="entry name" value="T_IF-3_C_sf"/>
</dbReference>
<accession>A0ABD1YW18</accession>
<evidence type="ECO:0000256" key="3">
    <source>
        <dbReference type="ARBA" id="ARBA00022917"/>
    </source>
</evidence>
<dbReference type="InterPro" id="IPR001288">
    <property type="entry name" value="Translation_initiation_fac_3"/>
</dbReference>
<dbReference type="EMBL" id="JBHFFA010000003">
    <property type="protein sequence ID" value="KAL2633577.1"/>
    <property type="molecule type" value="Genomic_DNA"/>
</dbReference>
<dbReference type="InterPro" id="IPR019815">
    <property type="entry name" value="Translation_initiation_fac_3_C"/>
</dbReference>
<feature type="region of interest" description="Disordered" evidence="5">
    <location>
        <begin position="289"/>
        <end position="326"/>
    </location>
</feature>
<keyword evidence="4" id="KW-0175">Coiled coil</keyword>
<evidence type="ECO:0000256" key="2">
    <source>
        <dbReference type="ARBA" id="ARBA00022540"/>
    </source>
</evidence>
<dbReference type="SUPFAM" id="SSF55200">
    <property type="entry name" value="Translation initiation factor IF3, C-terminal domain"/>
    <property type="match status" value="1"/>
</dbReference>
<organism evidence="8 9">
    <name type="scientific">Riccia fluitans</name>
    <dbReference type="NCBI Taxonomy" id="41844"/>
    <lineage>
        <taxon>Eukaryota</taxon>
        <taxon>Viridiplantae</taxon>
        <taxon>Streptophyta</taxon>
        <taxon>Embryophyta</taxon>
        <taxon>Marchantiophyta</taxon>
        <taxon>Marchantiopsida</taxon>
        <taxon>Marchantiidae</taxon>
        <taxon>Marchantiales</taxon>
        <taxon>Ricciaceae</taxon>
        <taxon>Riccia</taxon>
    </lineage>
</organism>
<comment type="similarity">
    <text evidence="1">Belongs to the IF-3 family.</text>
</comment>
<dbReference type="Pfam" id="PF00707">
    <property type="entry name" value="IF3_C"/>
    <property type="match status" value="1"/>
</dbReference>
<keyword evidence="9" id="KW-1185">Reference proteome</keyword>
<evidence type="ECO:0000259" key="7">
    <source>
        <dbReference type="Pfam" id="PF05198"/>
    </source>
</evidence>
<dbReference type="Proteomes" id="UP001605036">
    <property type="component" value="Unassembled WGS sequence"/>
</dbReference>